<name>A0ABW2GNB3_9ACTN</name>
<comment type="caution">
    <text evidence="1">The sequence shown here is derived from an EMBL/GenBank/DDBJ whole genome shotgun (WGS) entry which is preliminary data.</text>
</comment>
<dbReference type="RefSeq" id="WP_386417056.1">
    <property type="nucleotide sequence ID" value="NZ_JBHSZO010000033.1"/>
</dbReference>
<evidence type="ECO:0000313" key="2">
    <source>
        <dbReference type="Proteomes" id="UP001596413"/>
    </source>
</evidence>
<organism evidence="1 2">
    <name type="scientific">Streptomyces polyrhachis</name>
    <dbReference type="NCBI Taxonomy" id="1282885"/>
    <lineage>
        <taxon>Bacteria</taxon>
        <taxon>Bacillati</taxon>
        <taxon>Actinomycetota</taxon>
        <taxon>Actinomycetes</taxon>
        <taxon>Kitasatosporales</taxon>
        <taxon>Streptomycetaceae</taxon>
        <taxon>Streptomyces</taxon>
    </lineage>
</organism>
<dbReference type="EMBL" id="JBHSZO010000033">
    <property type="protein sequence ID" value="MFC7220407.1"/>
    <property type="molecule type" value="Genomic_DNA"/>
</dbReference>
<accession>A0ABW2GNB3</accession>
<sequence>MLKDPGLPWPAPFPYDVLAPAGVGPHTTHAQMQEVSFTLMERGLMGTATQTAWHELRSVEGRLLVDLLLYDADPAAEVPARLAALAAEEEAASGAEEPPEVAACLSLRRADFDELAGELRPLPPPPPAREAVSVPELERVDALELVEDFLRFDR</sequence>
<protein>
    <submittedName>
        <fullName evidence="1">Uncharacterized protein</fullName>
    </submittedName>
</protein>
<evidence type="ECO:0000313" key="1">
    <source>
        <dbReference type="EMBL" id="MFC7220407.1"/>
    </source>
</evidence>
<dbReference type="Proteomes" id="UP001596413">
    <property type="component" value="Unassembled WGS sequence"/>
</dbReference>
<reference evidence="2" key="1">
    <citation type="journal article" date="2019" name="Int. J. Syst. Evol. Microbiol.">
        <title>The Global Catalogue of Microorganisms (GCM) 10K type strain sequencing project: providing services to taxonomists for standard genome sequencing and annotation.</title>
        <authorList>
            <consortium name="The Broad Institute Genomics Platform"/>
            <consortium name="The Broad Institute Genome Sequencing Center for Infectious Disease"/>
            <person name="Wu L."/>
            <person name="Ma J."/>
        </authorList>
    </citation>
    <scope>NUCLEOTIDE SEQUENCE [LARGE SCALE GENOMIC DNA]</scope>
    <source>
        <strain evidence="2">CGMCC 1.13681</strain>
    </source>
</reference>
<proteinExistence type="predicted"/>
<keyword evidence="2" id="KW-1185">Reference proteome</keyword>
<gene>
    <name evidence="1" type="ORF">ACFQLX_19885</name>
</gene>